<gene>
    <name evidence="2" type="ORF">AB4874_13335</name>
</gene>
<dbReference type="InterPro" id="IPR054242">
    <property type="entry name" value="DUF6969"/>
</dbReference>
<comment type="caution">
    <text evidence="2">The sequence shown here is derived from an EMBL/GenBank/DDBJ whole genome shotgun (WGS) entry which is preliminary data.</text>
</comment>
<dbReference type="Pfam" id="PF22308">
    <property type="entry name" value="DUF6969"/>
    <property type="match status" value="1"/>
</dbReference>
<dbReference type="Proteomes" id="UP001557465">
    <property type="component" value="Unassembled WGS sequence"/>
</dbReference>
<organism evidence="2 3">
    <name type="scientific">Thioclava arctica</name>
    <dbReference type="NCBI Taxonomy" id="3238301"/>
    <lineage>
        <taxon>Bacteria</taxon>
        <taxon>Pseudomonadati</taxon>
        <taxon>Pseudomonadota</taxon>
        <taxon>Alphaproteobacteria</taxon>
        <taxon>Rhodobacterales</taxon>
        <taxon>Paracoccaceae</taxon>
        <taxon>Thioclava</taxon>
    </lineage>
</organism>
<dbReference type="RefSeq" id="WP_368392349.1">
    <property type="nucleotide sequence ID" value="NZ_JBFRYC010000008.1"/>
</dbReference>
<protein>
    <recommendedName>
        <fullName evidence="1">DUF6969 domain-containing protein</fullName>
    </recommendedName>
</protein>
<evidence type="ECO:0000313" key="2">
    <source>
        <dbReference type="EMBL" id="MEX1662622.1"/>
    </source>
</evidence>
<dbReference type="EMBL" id="JBFRYC010000008">
    <property type="protein sequence ID" value="MEX1662622.1"/>
    <property type="molecule type" value="Genomic_DNA"/>
</dbReference>
<evidence type="ECO:0000313" key="3">
    <source>
        <dbReference type="Proteomes" id="UP001557465"/>
    </source>
</evidence>
<feature type="domain" description="DUF6969" evidence="1">
    <location>
        <begin position="28"/>
        <end position="237"/>
    </location>
</feature>
<name>A0ABV3TN42_9RHOB</name>
<sequence>MGQIVRSGAEIAPPVLRKLPRGRLEEMHDAAETVIECETVLRKSGMSVLSEVLRDQGTFTTWERYPKGDIFDPETHCQYFYHAHAADEMLSSENGHFHLFVRPDALGLNLTPWDLPGARIPADAPDDTGARFAHIGAISVNAKGTPLRIFTTNRWVTDETFYRASDMIRLLDHFAIELAHPNWAVNLWLSAMVSLYRPQFEALLEARDSRIQAWLDSHPDSAVLEDRGLQNISELAIDTHAQIAAIEAELDL</sequence>
<reference evidence="2 3" key="1">
    <citation type="journal article" date="2011" name="Int. J. Syst. Evol. Microbiol.">
        <title>Zhongshania antarctica gen. nov., sp. nov. and Zhongshania guokunii sp. nov., gammaproteobacteria respectively isolated from coastal attached (fast) ice and surface seawater of the Antarctic.</title>
        <authorList>
            <person name="Li H.J."/>
            <person name="Zhang X.Y."/>
            <person name="Chen C.X."/>
            <person name="Zhang Y.J."/>
            <person name="Gao Z.M."/>
            <person name="Yu Y."/>
            <person name="Chen X.L."/>
            <person name="Chen B."/>
            <person name="Zhang Y.Z."/>
        </authorList>
    </citation>
    <scope>NUCLEOTIDE SEQUENCE [LARGE SCALE GENOMIC DNA]</scope>
    <source>
        <strain evidence="2 3">15-R06ZXC-3</strain>
    </source>
</reference>
<proteinExistence type="predicted"/>
<accession>A0ABV3TN42</accession>
<evidence type="ECO:0000259" key="1">
    <source>
        <dbReference type="Pfam" id="PF22308"/>
    </source>
</evidence>
<keyword evidence="3" id="KW-1185">Reference proteome</keyword>